<feature type="region of interest" description="Disordered" evidence="8">
    <location>
        <begin position="1"/>
        <end position="23"/>
    </location>
</feature>
<evidence type="ECO:0000259" key="9">
    <source>
        <dbReference type="PROSITE" id="PS50884"/>
    </source>
</evidence>
<keyword evidence="3" id="KW-0862">Zinc</keyword>
<evidence type="ECO:0000256" key="3">
    <source>
        <dbReference type="ARBA" id="ARBA00022833"/>
    </source>
</evidence>
<keyword evidence="5" id="KW-0238">DNA-binding</keyword>
<sequence length="406" mass="44066">MEHIDRIATSSSSDGERAAKPTNLAQQGSALIAQNLPSPPSLKCPRCDSSNTKFCYYNNYSQTQPRHFCKSCRRYWTQGGTLRNVPVGGGCRKNKRVRPRSLISLGGLDDGSTPFSDTTSNMLGRLGSIPNFGNVSDDTSSQLLNIAYRRFQESMHLRQQSAQSSEGMHYSDMSLPALVHKPCGISSCTGGGACSNRTSLHLETTCAGAGGFMSMDAFENNLGFTALHADQAGYCNNNYEMSLNPALYAQTHNLMGTSATATLASIEDELSNFSNLAYHVNSVNTNAAQEQRGFNLPMGASQRMISVPSTLDHGGSGVSYMGNLTQSVNADLRPNAHAEDSEAIKDEEKTLISMGGENGLSLMMPAENWQQQQPTSMNEGLFEPHHGIMWSTNAPRWQEMHPTSVL</sequence>
<evidence type="ECO:0000256" key="6">
    <source>
        <dbReference type="ARBA" id="ARBA00023163"/>
    </source>
</evidence>
<organism evidence="10 11">
    <name type="scientific">Adiantum capillus-veneris</name>
    <name type="common">Maidenhair fern</name>
    <dbReference type="NCBI Taxonomy" id="13818"/>
    <lineage>
        <taxon>Eukaryota</taxon>
        <taxon>Viridiplantae</taxon>
        <taxon>Streptophyta</taxon>
        <taxon>Embryophyta</taxon>
        <taxon>Tracheophyta</taxon>
        <taxon>Polypodiopsida</taxon>
        <taxon>Polypodiidae</taxon>
        <taxon>Polypodiales</taxon>
        <taxon>Pteridineae</taxon>
        <taxon>Pteridaceae</taxon>
        <taxon>Vittarioideae</taxon>
        <taxon>Adiantum</taxon>
    </lineage>
</organism>
<protein>
    <recommendedName>
        <fullName evidence="9">Dof-type domain-containing protein</fullName>
    </recommendedName>
</protein>
<dbReference type="OrthoDB" id="1927254at2759"/>
<dbReference type="GO" id="GO:0003700">
    <property type="term" value="F:DNA-binding transcription factor activity"/>
    <property type="evidence" value="ECO:0007669"/>
    <property type="project" value="InterPro"/>
</dbReference>
<evidence type="ECO:0000256" key="4">
    <source>
        <dbReference type="ARBA" id="ARBA00023015"/>
    </source>
</evidence>
<reference evidence="10" key="1">
    <citation type="submission" date="2021-01" db="EMBL/GenBank/DDBJ databases">
        <title>Adiantum capillus-veneris genome.</title>
        <authorList>
            <person name="Fang Y."/>
            <person name="Liao Q."/>
        </authorList>
    </citation>
    <scope>NUCLEOTIDE SEQUENCE</scope>
    <source>
        <strain evidence="10">H3</strain>
        <tissue evidence="10">Leaf</tissue>
    </source>
</reference>
<dbReference type="Proteomes" id="UP000886520">
    <property type="component" value="Chromosome 14"/>
</dbReference>
<dbReference type="InterPro" id="IPR045174">
    <property type="entry name" value="Dof"/>
</dbReference>
<keyword evidence="4" id="KW-0805">Transcription regulation</keyword>
<evidence type="ECO:0000256" key="7">
    <source>
        <dbReference type="ARBA" id="ARBA00023242"/>
    </source>
</evidence>
<dbReference type="AlphaFoldDB" id="A0A9D4ZCS6"/>
<dbReference type="GO" id="GO:0003677">
    <property type="term" value="F:DNA binding"/>
    <property type="evidence" value="ECO:0007669"/>
    <property type="project" value="UniProtKB-KW"/>
</dbReference>
<keyword evidence="6" id="KW-0804">Transcription</keyword>
<keyword evidence="1" id="KW-0479">Metal-binding</keyword>
<dbReference type="GO" id="GO:0008270">
    <property type="term" value="F:zinc ion binding"/>
    <property type="evidence" value="ECO:0007669"/>
    <property type="project" value="UniProtKB-KW"/>
</dbReference>
<dbReference type="PANTHER" id="PTHR31992">
    <property type="entry name" value="DOF ZINC FINGER PROTEIN DOF1.4-RELATED"/>
    <property type="match status" value="1"/>
</dbReference>
<dbReference type="PROSITE" id="PS50884">
    <property type="entry name" value="ZF_DOF_2"/>
    <property type="match status" value="1"/>
</dbReference>
<gene>
    <name evidence="10" type="ORF">GOP47_0015106</name>
</gene>
<comment type="caution">
    <text evidence="10">The sequence shown here is derived from an EMBL/GenBank/DDBJ whole genome shotgun (WGS) entry which is preliminary data.</text>
</comment>
<dbReference type="EMBL" id="JABFUD020000014">
    <property type="protein sequence ID" value="KAI5070763.1"/>
    <property type="molecule type" value="Genomic_DNA"/>
</dbReference>
<keyword evidence="2" id="KW-0863">Zinc-finger</keyword>
<evidence type="ECO:0000256" key="2">
    <source>
        <dbReference type="ARBA" id="ARBA00022771"/>
    </source>
</evidence>
<accession>A0A9D4ZCS6</accession>
<dbReference type="InterPro" id="IPR003851">
    <property type="entry name" value="Znf_Dof"/>
</dbReference>
<dbReference type="Pfam" id="PF02701">
    <property type="entry name" value="Zn_ribbon_Dof"/>
    <property type="match status" value="1"/>
</dbReference>
<evidence type="ECO:0000313" key="11">
    <source>
        <dbReference type="Proteomes" id="UP000886520"/>
    </source>
</evidence>
<proteinExistence type="predicted"/>
<keyword evidence="11" id="KW-1185">Reference proteome</keyword>
<keyword evidence="7" id="KW-0539">Nucleus</keyword>
<evidence type="ECO:0000256" key="1">
    <source>
        <dbReference type="ARBA" id="ARBA00022723"/>
    </source>
</evidence>
<evidence type="ECO:0000256" key="8">
    <source>
        <dbReference type="SAM" id="MobiDB-lite"/>
    </source>
</evidence>
<name>A0A9D4ZCS6_ADICA</name>
<evidence type="ECO:0000256" key="5">
    <source>
        <dbReference type="ARBA" id="ARBA00023125"/>
    </source>
</evidence>
<evidence type="ECO:0000313" key="10">
    <source>
        <dbReference type="EMBL" id="KAI5070763.1"/>
    </source>
</evidence>
<feature type="domain" description="Dof-type" evidence="9">
    <location>
        <begin position="42"/>
        <end position="96"/>
    </location>
</feature>
<dbReference type="PROSITE" id="PS01361">
    <property type="entry name" value="ZF_DOF_1"/>
    <property type="match status" value="1"/>
</dbReference>